<dbReference type="GO" id="GO:0031625">
    <property type="term" value="F:ubiquitin protein ligase binding"/>
    <property type="evidence" value="ECO:0007669"/>
    <property type="project" value="InterPro"/>
</dbReference>
<dbReference type="SUPFAM" id="SSF74788">
    <property type="entry name" value="Cullin repeat-like"/>
    <property type="match status" value="1"/>
</dbReference>
<organism evidence="3 4">
    <name type="scientific">Aquilegia coerulea</name>
    <name type="common">Rocky mountain columbine</name>
    <dbReference type="NCBI Taxonomy" id="218851"/>
    <lineage>
        <taxon>Eukaryota</taxon>
        <taxon>Viridiplantae</taxon>
        <taxon>Streptophyta</taxon>
        <taxon>Embryophyta</taxon>
        <taxon>Tracheophyta</taxon>
        <taxon>Spermatophyta</taxon>
        <taxon>Magnoliopsida</taxon>
        <taxon>Ranunculales</taxon>
        <taxon>Ranunculaceae</taxon>
        <taxon>Thalictroideae</taxon>
        <taxon>Aquilegia</taxon>
    </lineage>
</organism>
<dbReference type="OrthoDB" id="27073at2759"/>
<proteinExistence type="inferred from homology"/>
<name>A0A2G5D009_AQUCA</name>
<protein>
    <recommendedName>
        <fullName evidence="2">Cullin N-terminal domain-containing protein</fullName>
    </recommendedName>
</protein>
<dbReference type="InterPro" id="IPR045093">
    <property type="entry name" value="Cullin"/>
</dbReference>
<dbReference type="InParanoid" id="A0A2G5D009"/>
<feature type="domain" description="Cullin N-terminal" evidence="2">
    <location>
        <begin position="34"/>
        <end position="280"/>
    </location>
</feature>
<evidence type="ECO:0000259" key="2">
    <source>
        <dbReference type="Pfam" id="PF00888"/>
    </source>
</evidence>
<dbReference type="GO" id="GO:0006511">
    <property type="term" value="P:ubiquitin-dependent protein catabolic process"/>
    <property type="evidence" value="ECO:0007669"/>
    <property type="project" value="InterPro"/>
</dbReference>
<dbReference type="EMBL" id="KZ305050">
    <property type="protein sequence ID" value="PIA36527.1"/>
    <property type="molecule type" value="Genomic_DNA"/>
</dbReference>
<evidence type="ECO:0000313" key="4">
    <source>
        <dbReference type="Proteomes" id="UP000230069"/>
    </source>
</evidence>
<accession>A0A2G5D009</accession>
<comment type="similarity">
    <text evidence="1">Belongs to the cullin family.</text>
</comment>
<evidence type="ECO:0000256" key="1">
    <source>
        <dbReference type="ARBA" id="ARBA00006019"/>
    </source>
</evidence>
<reference evidence="3 4" key="1">
    <citation type="submission" date="2017-09" db="EMBL/GenBank/DDBJ databases">
        <title>WGS assembly of Aquilegia coerulea Goldsmith.</title>
        <authorList>
            <person name="Hodges S."/>
            <person name="Kramer E."/>
            <person name="Nordborg M."/>
            <person name="Tomkins J."/>
            <person name="Borevitz J."/>
            <person name="Derieg N."/>
            <person name="Yan J."/>
            <person name="Mihaltcheva S."/>
            <person name="Hayes R.D."/>
            <person name="Rokhsar D."/>
        </authorList>
    </citation>
    <scope>NUCLEOTIDE SEQUENCE [LARGE SCALE GENOMIC DNA]</scope>
    <source>
        <strain evidence="4">cv. Goldsmith</strain>
    </source>
</reference>
<dbReference type="STRING" id="218851.A0A2G5D009"/>
<dbReference type="InterPro" id="IPR016159">
    <property type="entry name" value="Cullin_repeat-like_dom_sf"/>
</dbReference>
<keyword evidence="4" id="KW-1185">Reference proteome</keyword>
<dbReference type="Gene3D" id="1.20.1310.10">
    <property type="entry name" value="Cullin Repeats"/>
    <property type="match status" value="2"/>
</dbReference>
<sequence length="292" mass="34662">MTDLDEEIIEFEEGVEIIKNGIAKFIDLQENFPKEKLTPRELMKLYSCIYDLCAIHSYSPQFYDLYEQTIKEYIKGIVLSSLREKQDVCFLSELVKRWKNYKVMCSWMSSHLFQYLDRYYTSDERWLPSLAKVGFTYFYDAVSQDINMKARDIVISLIEKEREGTQIDRVLLKNVTDYFVEVGAGWDNYFFKHGPGFYYEKHYEEGILSNTASYYLGKAMSWISEEDNGDQYYIERAKECLKREEENVSHYLTYVSKDKLLATVQQQLLSVYEKHQLDKAKVEELSRNLSFS</sequence>
<dbReference type="Pfam" id="PF00888">
    <property type="entry name" value="Cullin"/>
    <property type="match status" value="1"/>
</dbReference>
<dbReference type="AlphaFoldDB" id="A0A2G5D009"/>
<dbReference type="Proteomes" id="UP000230069">
    <property type="component" value="Unassembled WGS sequence"/>
</dbReference>
<dbReference type="InterPro" id="IPR001373">
    <property type="entry name" value="Cullin_N"/>
</dbReference>
<evidence type="ECO:0000313" key="3">
    <source>
        <dbReference type="EMBL" id="PIA36527.1"/>
    </source>
</evidence>
<dbReference type="PANTHER" id="PTHR11932">
    <property type="entry name" value="CULLIN"/>
    <property type="match status" value="1"/>
</dbReference>
<gene>
    <name evidence="3" type="ORF">AQUCO_03300008v1</name>
</gene>